<sequence>MTNRDQEIQKLRPGITFGEIPQPLEQFQEVLRQVLKLQNDVLVQTSIHFLENKYKGFSNRDETIKIELFYQTLKKDIPFKKDLIGMIKGLFTSNELDFYLSNQQEINKRLVEFIYKRVVEQL</sequence>
<protein>
    <recommendedName>
        <fullName evidence="3">Glyoxalase</fullName>
    </recommendedName>
</protein>
<accession>A0A179DC82</accession>
<keyword evidence="2" id="KW-1185">Reference proteome</keyword>
<organism evidence="1 2">
    <name type="scientific">Pedobacter psychrophilus</name>
    <dbReference type="NCBI Taxonomy" id="1826909"/>
    <lineage>
        <taxon>Bacteria</taxon>
        <taxon>Pseudomonadati</taxon>
        <taxon>Bacteroidota</taxon>
        <taxon>Sphingobacteriia</taxon>
        <taxon>Sphingobacteriales</taxon>
        <taxon>Sphingobacteriaceae</taxon>
        <taxon>Pedobacter</taxon>
    </lineage>
</organism>
<evidence type="ECO:0000313" key="2">
    <source>
        <dbReference type="Proteomes" id="UP000078459"/>
    </source>
</evidence>
<name>A0A179DC82_9SPHI</name>
<dbReference type="AlphaFoldDB" id="A0A179DC82"/>
<comment type="caution">
    <text evidence="1">The sequence shown here is derived from an EMBL/GenBank/DDBJ whole genome shotgun (WGS) entry which is preliminary data.</text>
</comment>
<evidence type="ECO:0000313" key="1">
    <source>
        <dbReference type="EMBL" id="OAQ38073.1"/>
    </source>
</evidence>
<dbReference type="Proteomes" id="UP000078459">
    <property type="component" value="Unassembled WGS sequence"/>
</dbReference>
<dbReference type="EMBL" id="LWHJ01000031">
    <property type="protein sequence ID" value="OAQ38073.1"/>
    <property type="molecule type" value="Genomic_DNA"/>
</dbReference>
<proteinExistence type="predicted"/>
<reference evidence="1 2" key="1">
    <citation type="submission" date="2016-04" db="EMBL/GenBank/DDBJ databases">
        <authorList>
            <person name="Evans L.H."/>
            <person name="Alamgir A."/>
            <person name="Owens N."/>
            <person name="Weber N.D."/>
            <person name="Virtaneva K."/>
            <person name="Barbian K."/>
            <person name="Babar A."/>
            <person name="Rosenke K."/>
        </authorList>
    </citation>
    <scope>NUCLEOTIDE SEQUENCE [LARGE SCALE GENOMIC DNA]</scope>
    <source>
        <strain evidence="1 2">CCM 8644</strain>
    </source>
</reference>
<dbReference type="RefSeq" id="WP_068823467.1">
    <property type="nucleotide sequence ID" value="NZ_LWHJ01000031.1"/>
</dbReference>
<gene>
    <name evidence="1" type="ORF">A5893_14810</name>
</gene>
<dbReference type="STRING" id="1826909.A5893_14810"/>
<evidence type="ECO:0008006" key="3">
    <source>
        <dbReference type="Google" id="ProtNLM"/>
    </source>
</evidence>
<dbReference type="OrthoDB" id="1271679at2"/>
<reference evidence="1 2" key="2">
    <citation type="submission" date="2016-06" db="EMBL/GenBank/DDBJ databases">
        <title>Pedobacter psychrophilus sp. nov., isolated from Antarctic fragmentary rock.</title>
        <authorList>
            <person name="Svec P."/>
        </authorList>
    </citation>
    <scope>NUCLEOTIDE SEQUENCE [LARGE SCALE GENOMIC DNA]</scope>
    <source>
        <strain evidence="1 2">CCM 8644</strain>
    </source>
</reference>